<name>A0A9N9HNZ8_9GLOM</name>
<accession>A0A9N9HNZ8</accession>
<dbReference type="AlphaFoldDB" id="A0A9N9HNZ8"/>
<keyword evidence="2" id="KW-1185">Reference proteome</keyword>
<proteinExistence type="predicted"/>
<sequence length="127" mass="14123">MSTNNSTTSNDGFVSVKYGLQSNEITIHHHDENEKYHSCLKLVEADKPKQFKIYKQNNQGPLRKTVQLQYTINLEFEFVSVQENAGGSDNADDTLANVLTSITCTSNASVLLVFKVTCLFQIGTESS</sequence>
<dbReference type="EMBL" id="CAJVPS010018770">
    <property type="protein sequence ID" value="CAG8698587.1"/>
    <property type="molecule type" value="Genomic_DNA"/>
</dbReference>
<dbReference type="Proteomes" id="UP000789508">
    <property type="component" value="Unassembled WGS sequence"/>
</dbReference>
<organism evidence="1 2">
    <name type="scientific">Ambispora leptoticha</name>
    <dbReference type="NCBI Taxonomy" id="144679"/>
    <lineage>
        <taxon>Eukaryota</taxon>
        <taxon>Fungi</taxon>
        <taxon>Fungi incertae sedis</taxon>
        <taxon>Mucoromycota</taxon>
        <taxon>Glomeromycotina</taxon>
        <taxon>Glomeromycetes</taxon>
        <taxon>Archaeosporales</taxon>
        <taxon>Ambisporaceae</taxon>
        <taxon>Ambispora</taxon>
    </lineage>
</organism>
<dbReference type="OrthoDB" id="10335460at2759"/>
<protein>
    <submittedName>
        <fullName evidence="1">14504_t:CDS:1</fullName>
    </submittedName>
</protein>
<comment type="caution">
    <text evidence="1">The sequence shown here is derived from an EMBL/GenBank/DDBJ whole genome shotgun (WGS) entry which is preliminary data.</text>
</comment>
<evidence type="ECO:0000313" key="1">
    <source>
        <dbReference type="EMBL" id="CAG8698587.1"/>
    </source>
</evidence>
<reference evidence="1" key="1">
    <citation type="submission" date="2021-06" db="EMBL/GenBank/DDBJ databases">
        <authorList>
            <person name="Kallberg Y."/>
            <person name="Tangrot J."/>
            <person name="Rosling A."/>
        </authorList>
    </citation>
    <scope>NUCLEOTIDE SEQUENCE</scope>
    <source>
        <strain evidence="1">FL130A</strain>
    </source>
</reference>
<evidence type="ECO:0000313" key="2">
    <source>
        <dbReference type="Proteomes" id="UP000789508"/>
    </source>
</evidence>
<gene>
    <name evidence="1" type="ORF">ALEPTO_LOCUS11478</name>
</gene>